<dbReference type="EMBL" id="JACHFQ010000004">
    <property type="protein sequence ID" value="MBB5226097.1"/>
    <property type="molecule type" value="Genomic_DNA"/>
</dbReference>
<reference evidence="7 8" key="1">
    <citation type="submission" date="2020-08" db="EMBL/GenBank/DDBJ databases">
        <title>Genomic Encyclopedia of Type Strains, Phase IV (KMG-IV): sequencing the most valuable type-strain genomes for metagenomic binning, comparative biology and taxonomic classification.</title>
        <authorList>
            <person name="Goeker M."/>
        </authorList>
    </citation>
    <scope>NUCLEOTIDE SEQUENCE [LARGE SCALE GENOMIC DNA]</scope>
    <source>
        <strain evidence="7 8">DSM 103462</strain>
    </source>
</reference>
<dbReference type="GO" id="GO:0006352">
    <property type="term" value="P:DNA-templated transcription initiation"/>
    <property type="evidence" value="ECO:0007669"/>
    <property type="project" value="InterPro"/>
</dbReference>
<name>A0A7W8LM43_9SPIR</name>
<dbReference type="RefSeq" id="WP_184659043.1">
    <property type="nucleotide sequence ID" value="NZ_CP031518.1"/>
</dbReference>
<dbReference type="Gene3D" id="1.10.1740.10">
    <property type="match status" value="1"/>
</dbReference>
<dbReference type="CDD" id="cd06171">
    <property type="entry name" value="Sigma70_r4"/>
    <property type="match status" value="1"/>
</dbReference>
<comment type="similarity">
    <text evidence="1">Belongs to the sigma-70 factor family. ECF subfamily.</text>
</comment>
<dbReference type="InterPro" id="IPR007627">
    <property type="entry name" value="RNA_pol_sigma70_r2"/>
</dbReference>
<dbReference type="Pfam" id="PF04542">
    <property type="entry name" value="Sigma70_r2"/>
    <property type="match status" value="1"/>
</dbReference>
<feature type="domain" description="RNA polymerase sigma factor 70 region 4 type 2" evidence="6">
    <location>
        <begin position="126"/>
        <end position="176"/>
    </location>
</feature>
<keyword evidence="4" id="KW-0804">Transcription</keyword>
<dbReference type="SUPFAM" id="SSF88659">
    <property type="entry name" value="Sigma3 and sigma4 domains of RNA polymerase sigma factors"/>
    <property type="match status" value="1"/>
</dbReference>
<dbReference type="Gene3D" id="1.10.10.10">
    <property type="entry name" value="Winged helix-like DNA-binding domain superfamily/Winged helix DNA-binding domain"/>
    <property type="match status" value="1"/>
</dbReference>
<dbReference type="PANTHER" id="PTHR43133">
    <property type="entry name" value="RNA POLYMERASE ECF-TYPE SIGMA FACTO"/>
    <property type="match status" value="1"/>
</dbReference>
<gene>
    <name evidence="7" type="ORF">HNP76_001465</name>
</gene>
<dbReference type="InterPro" id="IPR036388">
    <property type="entry name" value="WH-like_DNA-bd_sf"/>
</dbReference>
<dbReference type="Pfam" id="PF08281">
    <property type="entry name" value="Sigma70_r4_2"/>
    <property type="match status" value="1"/>
</dbReference>
<sequence length="187" mass="21525">MTLDQLIIKKRDNALIKATLSGDSKAFSKLLSCYKKRVRALGMSFFKNEADTEDFEQEVFLKAYTNLASFKGDSSFPTWLTAIAYNTAVNAKSRRKEYLPISDEENIEDAGLTPEKNQIRKITVLAVREAVKDLPEKFKICVELYFFYDNSHAEISKITGEGINTIKSHIFRAKKILREKLRSYYEE</sequence>
<evidence type="ECO:0000256" key="2">
    <source>
        <dbReference type="ARBA" id="ARBA00023015"/>
    </source>
</evidence>
<dbReference type="InterPro" id="IPR013325">
    <property type="entry name" value="RNA_pol_sigma_r2"/>
</dbReference>
<feature type="domain" description="RNA polymerase sigma-70 region 2" evidence="5">
    <location>
        <begin position="31"/>
        <end position="96"/>
    </location>
</feature>
<dbReference type="InterPro" id="IPR013324">
    <property type="entry name" value="RNA_pol_sigma_r3/r4-like"/>
</dbReference>
<dbReference type="NCBIfam" id="TIGR02937">
    <property type="entry name" value="sigma70-ECF"/>
    <property type="match status" value="1"/>
</dbReference>
<protein>
    <submittedName>
        <fullName evidence="7">RNA polymerase sigma-70 factor (ECF subfamily)</fullName>
    </submittedName>
</protein>
<proteinExistence type="inferred from homology"/>
<dbReference type="SUPFAM" id="SSF88946">
    <property type="entry name" value="Sigma2 domain of RNA polymerase sigma factors"/>
    <property type="match status" value="1"/>
</dbReference>
<evidence type="ECO:0000256" key="3">
    <source>
        <dbReference type="ARBA" id="ARBA00023082"/>
    </source>
</evidence>
<dbReference type="InterPro" id="IPR039425">
    <property type="entry name" value="RNA_pol_sigma-70-like"/>
</dbReference>
<dbReference type="InterPro" id="IPR013249">
    <property type="entry name" value="RNA_pol_sigma70_r4_t2"/>
</dbReference>
<keyword evidence="3" id="KW-0731">Sigma factor</keyword>
<dbReference type="InterPro" id="IPR014284">
    <property type="entry name" value="RNA_pol_sigma-70_dom"/>
</dbReference>
<evidence type="ECO:0000259" key="5">
    <source>
        <dbReference type="Pfam" id="PF04542"/>
    </source>
</evidence>
<dbReference type="Proteomes" id="UP000518887">
    <property type="component" value="Unassembled WGS sequence"/>
</dbReference>
<comment type="caution">
    <text evidence="7">The sequence shown here is derived from an EMBL/GenBank/DDBJ whole genome shotgun (WGS) entry which is preliminary data.</text>
</comment>
<evidence type="ECO:0000259" key="6">
    <source>
        <dbReference type="Pfam" id="PF08281"/>
    </source>
</evidence>
<accession>A0A7W8LM43</accession>
<organism evidence="7 8">
    <name type="scientific">Treponema ruminis</name>
    <dbReference type="NCBI Taxonomy" id="744515"/>
    <lineage>
        <taxon>Bacteria</taxon>
        <taxon>Pseudomonadati</taxon>
        <taxon>Spirochaetota</taxon>
        <taxon>Spirochaetia</taxon>
        <taxon>Spirochaetales</taxon>
        <taxon>Treponemataceae</taxon>
        <taxon>Treponema</taxon>
    </lineage>
</organism>
<evidence type="ECO:0000256" key="1">
    <source>
        <dbReference type="ARBA" id="ARBA00010641"/>
    </source>
</evidence>
<evidence type="ECO:0000313" key="7">
    <source>
        <dbReference type="EMBL" id="MBB5226097.1"/>
    </source>
</evidence>
<keyword evidence="2" id="KW-0805">Transcription regulation</keyword>
<evidence type="ECO:0000313" key="8">
    <source>
        <dbReference type="Proteomes" id="UP000518887"/>
    </source>
</evidence>
<dbReference type="AlphaFoldDB" id="A0A7W8LM43"/>
<keyword evidence="8" id="KW-1185">Reference proteome</keyword>
<dbReference type="GO" id="GO:0003677">
    <property type="term" value="F:DNA binding"/>
    <property type="evidence" value="ECO:0007669"/>
    <property type="project" value="InterPro"/>
</dbReference>
<evidence type="ECO:0000256" key="4">
    <source>
        <dbReference type="ARBA" id="ARBA00023163"/>
    </source>
</evidence>
<dbReference type="PANTHER" id="PTHR43133:SF51">
    <property type="entry name" value="RNA POLYMERASE SIGMA FACTOR"/>
    <property type="match status" value="1"/>
</dbReference>
<dbReference type="GO" id="GO:0016987">
    <property type="term" value="F:sigma factor activity"/>
    <property type="evidence" value="ECO:0007669"/>
    <property type="project" value="UniProtKB-KW"/>
</dbReference>